<evidence type="ECO:0000259" key="9">
    <source>
        <dbReference type="SMART" id="SM00458"/>
    </source>
</evidence>
<dbReference type="CDD" id="cd21112">
    <property type="entry name" value="alphaLP-like"/>
    <property type="match status" value="1"/>
</dbReference>
<keyword evidence="2" id="KW-0645">Protease</keyword>
<name>A0A2W2FZ73_9ACTN</name>
<dbReference type="Gene3D" id="3.30.300.50">
    <property type="match status" value="2"/>
</dbReference>
<reference evidence="10 11" key="1">
    <citation type="submission" date="2018-01" db="EMBL/GenBank/DDBJ databases">
        <title>Draft genome sequence of Sphaerisporangium sp. 7K107.</title>
        <authorList>
            <person name="Sahin N."/>
            <person name="Saygin H."/>
            <person name="Ay H."/>
        </authorList>
    </citation>
    <scope>NUCLEOTIDE SEQUENCE [LARGE SCALE GENOMIC DNA]</scope>
    <source>
        <strain evidence="10 11">7K107</strain>
    </source>
</reference>
<evidence type="ECO:0000256" key="3">
    <source>
        <dbReference type="ARBA" id="ARBA00022729"/>
    </source>
</evidence>
<organism evidence="10 11">
    <name type="scientific">Spongiactinospora gelatinilytica</name>
    <dbReference type="NCBI Taxonomy" id="2666298"/>
    <lineage>
        <taxon>Bacteria</taxon>
        <taxon>Bacillati</taxon>
        <taxon>Actinomycetota</taxon>
        <taxon>Actinomycetes</taxon>
        <taxon>Streptosporangiales</taxon>
        <taxon>Streptosporangiaceae</taxon>
        <taxon>Spongiactinospora</taxon>
    </lineage>
</organism>
<feature type="domain" description="Ricin B lectin" evidence="9">
    <location>
        <begin position="475"/>
        <end position="594"/>
    </location>
</feature>
<dbReference type="Gene3D" id="2.80.10.50">
    <property type="match status" value="1"/>
</dbReference>
<dbReference type="Pfam" id="PF00652">
    <property type="entry name" value="Ricin_B_lectin"/>
    <property type="match status" value="1"/>
</dbReference>
<dbReference type="AlphaFoldDB" id="A0A2W2FZ73"/>
<dbReference type="InterPro" id="IPR018114">
    <property type="entry name" value="TRYPSIN_HIS"/>
</dbReference>
<feature type="region of interest" description="Disordered" evidence="8">
    <location>
        <begin position="242"/>
        <end position="270"/>
    </location>
</feature>
<dbReference type="GO" id="GO:0005576">
    <property type="term" value="C:extracellular region"/>
    <property type="evidence" value="ECO:0007669"/>
    <property type="project" value="InterPro"/>
</dbReference>
<dbReference type="Gene3D" id="2.40.10.10">
    <property type="entry name" value="Trypsin-like serine proteases"/>
    <property type="match status" value="2"/>
</dbReference>
<dbReference type="PROSITE" id="PS50231">
    <property type="entry name" value="RICIN_B_LECTIN"/>
    <property type="match status" value="1"/>
</dbReference>
<accession>A0A2W2FZ73</accession>
<keyword evidence="4" id="KW-0378">Hydrolase</keyword>
<evidence type="ECO:0000256" key="4">
    <source>
        <dbReference type="ARBA" id="ARBA00022801"/>
    </source>
</evidence>
<evidence type="ECO:0000313" key="10">
    <source>
        <dbReference type="EMBL" id="PZG29928.1"/>
    </source>
</evidence>
<dbReference type="EMBL" id="POUA01000363">
    <property type="protein sequence ID" value="PZG29928.1"/>
    <property type="molecule type" value="Genomic_DNA"/>
</dbReference>
<dbReference type="PROSITE" id="PS00134">
    <property type="entry name" value="TRYPSIN_HIS"/>
    <property type="match status" value="1"/>
</dbReference>
<dbReference type="GO" id="GO:0006508">
    <property type="term" value="P:proteolysis"/>
    <property type="evidence" value="ECO:0007669"/>
    <property type="project" value="UniProtKB-KW"/>
</dbReference>
<evidence type="ECO:0000256" key="8">
    <source>
        <dbReference type="SAM" id="MobiDB-lite"/>
    </source>
</evidence>
<dbReference type="InterPro" id="IPR033116">
    <property type="entry name" value="TRYPSIN_SER"/>
</dbReference>
<dbReference type="Proteomes" id="UP000248544">
    <property type="component" value="Unassembled WGS sequence"/>
</dbReference>
<dbReference type="GO" id="GO:0004252">
    <property type="term" value="F:serine-type endopeptidase activity"/>
    <property type="evidence" value="ECO:0007669"/>
    <property type="project" value="InterPro"/>
</dbReference>
<gene>
    <name evidence="10" type="ORF">C1I98_31585</name>
</gene>
<protein>
    <recommendedName>
        <fullName evidence="9">Ricin B lectin domain-containing protein</fullName>
    </recommendedName>
</protein>
<feature type="region of interest" description="Disordered" evidence="8">
    <location>
        <begin position="44"/>
        <end position="75"/>
    </location>
</feature>
<comment type="caution">
    <text evidence="10">The sequence shown here is derived from an EMBL/GenBank/DDBJ whole genome shotgun (WGS) entry which is preliminary data.</text>
</comment>
<evidence type="ECO:0000256" key="7">
    <source>
        <dbReference type="ARBA" id="ARBA00023157"/>
    </source>
</evidence>
<keyword evidence="6" id="KW-0865">Zymogen</keyword>
<evidence type="ECO:0000256" key="5">
    <source>
        <dbReference type="ARBA" id="ARBA00022825"/>
    </source>
</evidence>
<dbReference type="InterPro" id="IPR035070">
    <property type="entry name" value="Streptogrisin_prodomain"/>
</dbReference>
<dbReference type="Pfam" id="PF02983">
    <property type="entry name" value="Pro_Al_protease"/>
    <property type="match status" value="1"/>
</dbReference>
<evidence type="ECO:0000256" key="6">
    <source>
        <dbReference type="ARBA" id="ARBA00023145"/>
    </source>
</evidence>
<keyword evidence="7" id="KW-1015">Disulfide bond</keyword>
<dbReference type="SUPFAM" id="SSF50370">
    <property type="entry name" value="Ricin B-like lectins"/>
    <property type="match status" value="1"/>
</dbReference>
<evidence type="ECO:0000256" key="2">
    <source>
        <dbReference type="ARBA" id="ARBA00022670"/>
    </source>
</evidence>
<dbReference type="InterPro" id="IPR001254">
    <property type="entry name" value="Trypsin_dom"/>
</dbReference>
<dbReference type="Pfam" id="PF00089">
    <property type="entry name" value="Trypsin"/>
    <property type="match status" value="1"/>
</dbReference>
<keyword evidence="5" id="KW-0720">Serine protease</keyword>
<dbReference type="SMART" id="SM00458">
    <property type="entry name" value="RICIN"/>
    <property type="match status" value="1"/>
</dbReference>
<dbReference type="InterPro" id="IPR001316">
    <property type="entry name" value="Pept_S1A_streptogrisin"/>
</dbReference>
<dbReference type="InterPro" id="IPR004236">
    <property type="entry name" value="Pept_S1_alpha_lytic"/>
</dbReference>
<proteinExistence type="inferred from homology"/>
<evidence type="ECO:0000313" key="11">
    <source>
        <dbReference type="Proteomes" id="UP000248544"/>
    </source>
</evidence>
<dbReference type="PROSITE" id="PS00135">
    <property type="entry name" value="TRYPSIN_SER"/>
    <property type="match status" value="1"/>
</dbReference>
<comment type="similarity">
    <text evidence="1">Belongs to the peptidase S1 family.</text>
</comment>
<dbReference type="InterPro" id="IPR009003">
    <property type="entry name" value="Peptidase_S1_PA"/>
</dbReference>
<evidence type="ECO:0000256" key="1">
    <source>
        <dbReference type="ARBA" id="ARBA00007664"/>
    </source>
</evidence>
<dbReference type="InterPro" id="IPR043504">
    <property type="entry name" value="Peptidase_S1_PA_chymotrypsin"/>
</dbReference>
<dbReference type="InterPro" id="IPR000772">
    <property type="entry name" value="Ricin_B_lectin"/>
</dbReference>
<sequence>MDWRLVTRMTEGVRDRREKRHEGFPRGFARIHRRIDGIRCSARAPPQWPWPRKKETTRRAPAVGESLPPTPRKGPTVRLTVLTGAAAALAAVLAVPPSPVQAATPSPDGVSRQQALQRDLRLTAEQARVRQAHEATAITMERRIRATLGDRIGGAWYDPARERLSVGVLNTADATAVRDAGATPVPVRRSEQRLAATKAALDRAAHAAGTEIYGWYADVRANTVVVAAADRTAGERFVQAAGLSAAPSDGPSTGPSGGPSGGPSDGDDVRVTVDHAARPLGDVRGGDEIGIVLEGQGRVGVCSVGFSVDDGGFVTAGHCGKPGTRTQGWDGSDQGTFVSSTFPGADQAWVRVNDDWTPRPWINDYSGGNTVVTGTQEAPIGASVCRSGRTTQWRCGEITAKDVTVRFVEGFVQGLTRTTACAGGGDSGGPFVSDGEAQGVLSGGGGDCGGATAFTLFQPINPVLHEYNLTLTTTKRTGRIVGWQNRCIDVPSDRRVEGERPRLWTCDATGSQLWTFHRDGTVRNFNLCLDVAGTAVRLTRCGDALSQRFSLTTAGSLVNAGTDKCVEVVGAGHHGYRLRSATCDGGRRQEWRRG</sequence>
<keyword evidence="11" id="KW-1185">Reference proteome</keyword>
<keyword evidence="3" id="KW-0732">Signal</keyword>
<dbReference type="InterPro" id="IPR035992">
    <property type="entry name" value="Ricin_B-like_lectins"/>
</dbReference>
<dbReference type="PRINTS" id="PR00861">
    <property type="entry name" value="ALYTICPTASE"/>
</dbReference>
<dbReference type="SUPFAM" id="SSF50494">
    <property type="entry name" value="Trypsin-like serine proteases"/>
    <property type="match status" value="1"/>
</dbReference>
<feature type="compositionally biased region" description="Gly residues" evidence="8">
    <location>
        <begin position="255"/>
        <end position="264"/>
    </location>
</feature>